<feature type="compositionally biased region" description="Acidic residues" evidence="1">
    <location>
        <begin position="42"/>
        <end position="55"/>
    </location>
</feature>
<protein>
    <submittedName>
        <fullName evidence="4">Uncharacterized protein KIAA1143 homolog</fullName>
    </submittedName>
</protein>
<evidence type="ECO:0000313" key="3">
    <source>
        <dbReference type="Proteomes" id="UP000515158"/>
    </source>
</evidence>
<dbReference type="AlphaFoldDB" id="A0A6P8YG76"/>
<dbReference type="InterPro" id="IPR040219">
    <property type="entry name" value="KIAA1143-like"/>
</dbReference>
<reference evidence="4" key="1">
    <citation type="submission" date="2025-08" db="UniProtKB">
        <authorList>
            <consortium name="RefSeq"/>
        </authorList>
    </citation>
    <scope>IDENTIFICATION</scope>
    <source>
        <tissue evidence="4">Total insect</tissue>
    </source>
</reference>
<dbReference type="PANTHER" id="PTHR31195">
    <property type="entry name" value="GEO02494P1"/>
    <property type="match status" value="1"/>
</dbReference>
<evidence type="ECO:0000313" key="4">
    <source>
        <dbReference type="RefSeq" id="XP_034232962.1"/>
    </source>
</evidence>
<feature type="compositionally biased region" description="Basic and acidic residues" evidence="1">
    <location>
        <begin position="61"/>
        <end position="80"/>
    </location>
</feature>
<accession>A0A6P8YG76</accession>
<dbReference type="GeneID" id="117640539"/>
<dbReference type="InterPro" id="IPR027911">
    <property type="entry name" value="DUF4604"/>
</dbReference>
<feature type="domain" description="DUF4604" evidence="2">
    <location>
        <begin position="6"/>
        <end position="141"/>
    </location>
</feature>
<gene>
    <name evidence="4" type="primary">LOC117640539</name>
</gene>
<dbReference type="OrthoDB" id="10043580at2759"/>
<dbReference type="InParanoid" id="A0A6P8YG76"/>
<proteinExistence type="predicted"/>
<dbReference type="Pfam" id="PF15377">
    <property type="entry name" value="DUF4604"/>
    <property type="match status" value="1"/>
</dbReference>
<organism evidence="4">
    <name type="scientific">Thrips palmi</name>
    <name type="common">Melon thrips</name>
    <dbReference type="NCBI Taxonomy" id="161013"/>
    <lineage>
        <taxon>Eukaryota</taxon>
        <taxon>Metazoa</taxon>
        <taxon>Ecdysozoa</taxon>
        <taxon>Arthropoda</taxon>
        <taxon>Hexapoda</taxon>
        <taxon>Insecta</taxon>
        <taxon>Pterygota</taxon>
        <taxon>Neoptera</taxon>
        <taxon>Paraneoptera</taxon>
        <taxon>Thysanoptera</taxon>
        <taxon>Terebrantia</taxon>
        <taxon>Thripoidea</taxon>
        <taxon>Thripidae</taxon>
        <taxon>Thrips</taxon>
    </lineage>
</organism>
<sequence>MSKRKRNVAFLKPDEPAFITRMKAAAGYKEGPTVDTKREALSFDEDGDDYDDEEPQVVVLKEGDLTAEEASKAKVEKEEGPADLTQRVVFKKPDKAKKTESSETPNIDSSSLKKSSDKEDTKTSSKKKLKAKSVLSFTVDDEEDS</sequence>
<evidence type="ECO:0000256" key="1">
    <source>
        <dbReference type="SAM" id="MobiDB-lite"/>
    </source>
</evidence>
<dbReference type="KEGG" id="tpal:117640539"/>
<evidence type="ECO:0000259" key="2">
    <source>
        <dbReference type="Pfam" id="PF15377"/>
    </source>
</evidence>
<dbReference type="RefSeq" id="XP_034232962.1">
    <property type="nucleotide sequence ID" value="XM_034377071.1"/>
</dbReference>
<feature type="compositionally biased region" description="Basic and acidic residues" evidence="1">
    <location>
        <begin position="114"/>
        <end position="123"/>
    </location>
</feature>
<name>A0A6P8YG76_THRPL</name>
<dbReference type="Proteomes" id="UP000515158">
    <property type="component" value="Unplaced"/>
</dbReference>
<dbReference type="PANTHER" id="PTHR31195:SF2">
    <property type="entry name" value="GEO02494P1"/>
    <property type="match status" value="1"/>
</dbReference>
<feature type="region of interest" description="Disordered" evidence="1">
    <location>
        <begin position="28"/>
        <end position="145"/>
    </location>
</feature>
<keyword evidence="3" id="KW-1185">Reference proteome</keyword>
<dbReference type="FunCoup" id="A0A6P8YG76">
    <property type="interactions" value="1547"/>
</dbReference>
<feature type="compositionally biased region" description="Basic and acidic residues" evidence="1">
    <location>
        <begin position="91"/>
        <end position="101"/>
    </location>
</feature>